<dbReference type="PANTHER" id="PTHR43867">
    <property type="entry name" value="CELLULOSE SYNTHASE CATALYTIC SUBUNIT A [UDP-FORMING]"/>
    <property type="match status" value="1"/>
</dbReference>
<evidence type="ECO:0000256" key="7">
    <source>
        <dbReference type="ARBA" id="ARBA00022676"/>
    </source>
</evidence>
<sequence length="597" mass="64557">MNKILLHPEAVGPVAAPVDSERTPAGLQSARALTRRRVFVAALNLVTLGLLALALSRIFGAGGWSAADIVIFVSFLFGAPWTIMGFWNAMIGLWLLHGARRGLAATSPFLAAGESATAPRTRTAIAMALRNEDAERALDKLVKTKRSLDAAGFGGGFDIFVLSDTDDPVLAAAEEAAFERRRAALGPGARYRRRARNTGFKAGNLRDFLRRWGRGYEFFLPLDSDSRMSGAAILRMVRIMEAHPRLGILQSLVVGAPATSAFARIFQFGMRAGMRSFTMGAAWWHGDCGPYWGHNALVRVAPFRAKCALPALPGAGPLGGHILSHDQIEAALMRRAGFEVRVMPVETESYEDNPPTLFDFTQRDLRWCQGNMQYWRLLGLKGLKPMSRFQVFAAIMMYFGGPAWMLMTAAAVAKINERDYADIDFAFAIPMFLVMFGVSLFPKIAGWIDIALRTGGAAAYGGRGRFIAGAVTETLFSMLLAPIVAFRVTIFLGGLAFGRRVGWSGQQRDARRLSWTTAIRGLWPQTLFGGGLAGIIALGAPSALTWAAPVLAGLCLAIPFAVLTSHPALARFATRVRLCAIPEEYAPAPAPVARAAA</sequence>
<keyword evidence="10 12" id="KW-1133">Transmembrane helix</keyword>
<dbReference type="Gene3D" id="3.90.550.10">
    <property type="entry name" value="Spore Coat Polysaccharide Biosynthesis Protein SpsA, Chain A"/>
    <property type="match status" value="1"/>
</dbReference>
<proteinExistence type="inferred from homology"/>
<keyword evidence="5" id="KW-1003">Cell membrane</keyword>
<keyword evidence="7" id="KW-0328">Glycosyltransferase</keyword>
<dbReference type="GO" id="GO:0016758">
    <property type="term" value="F:hexosyltransferase activity"/>
    <property type="evidence" value="ECO:0007669"/>
    <property type="project" value="TreeGrafter"/>
</dbReference>
<evidence type="ECO:0000259" key="13">
    <source>
        <dbReference type="Pfam" id="PF13632"/>
    </source>
</evidence>
<dbReference type="RefSeq" id="WP_165096515.1">
    <property type="nucleotide sequence ID" value="NZ_CP049056.1"/>
</dbReference>
<evidence type="ECO:0000256" key="10">
    <source>
        <dbReference type="ARBA" id="ARBA00022989"/>
    </source>
</evidence>
<evidence type="ECO:0000256" key="9">
    <source>
        <dbReference type="ARBA" id="ARBA00022692"/>
    </source>
</evidence>
<feature type="transmembrane region" description="Helical" evidence="12">
    <location>
        <begin position="246"/>
        <end position="266"/>
    </location>
</feature>
<evidence type="ECO:0000256" key="8">
    <source>
        <dbReference type="ARBA" id="ARBA00022679"/>
    </source>
</evidence>
<feature type="transmembrane region" description="Helical" evidence="12">
    <location>
        <begin position="38"/>
        <end position="59"/>
    </location>
</feature>
<feature type="transmembrane region" description="Helical" evidence="12">
    <location>
        <begin position="71"/>
        <end position="96"/>
    </location>
</feature>
<reference evidence="14 15" key="1">
    <citation type="submission" date="2020-02" db="EMBL/GenBank/DDBJ databases">
        <title>complete genome sequence of Rhodobacteraceae bacterium.</title>
        <authorList>
            <person name="Park J."/>
            <person name="Kim Y.-S."/>
            <person name="Kim K.-H."/>
        </authorList>
    </citation>
    <scope>NUCLEOTIDE SEQUENCE [LARGE SCALE GENOMIC DNA]</scope>
    <source>
        <strain evidence="14 15">RR4-56</strain>
    </source>
</reference>
<evidence type="ECO:0000256" key="12">
    <source>
        <dbReference type="SAM" id="Phobius"/>
    </source>
</evidence>
<dbReference type="NCBIfam" id="NF003962">
    <property type="entry name" value="PRK05454.2-5"/>
    <property type="match status" value="1"/>
</dbReference>
<feature type="transmembrane region" description="Helical" evidence="12">
    <location>
        <begin position="475"/>
        <end position="497"/>
    </location>
</feature>
<evidence type="ECO:0000256" key="6">
    <source>
        <dbReference type="ARBA" id="ARBA00022519"/>
    </source>
</evidence>
<comment type="subcellular location">
    <subcellularLocation>
        <location evidence="1">Cell inner membrane</location>
        <topology evidence="1">Multi-pass membrane protein</topology>
    </subcellularLocation>
</comment>
<dbReference type="InterPro" id="IPR001173">
    <property type="entry name" value="Glyco_trans_2-like"/>
</dbReference>
<accession>A0A7L5BWB3</accession>
<evidence type="ECO:0000256" key="3">
    <source>
        <dbReference type="ARBA" id="ARBA00009337"/>
    </source>
</evidence>
<comment type="similarity">
    <text evidence="3">Belongs to the glycosyltransferase 2 family. OpgH subfamily.</text>
</comment>
<keyword evidence="15" id="KW-1185">Reference proteome</keyword>
<dbReference type="InterPro" id="IPR029044">
    <property type="entry name" value="Nucleotide-diphossugar_trans"/>
</dbReference>
<keyword evidence="8 14" id="KW-0808">Transferase</keyword>
<dbReference type="KEGG" id="hdh:G5B40_06475"/>
<name>A0A7L5BWB3_9RHOB</name>
<protein>
    <recommendedName>
        <fullName evidence="4">Glucans biosynthesis glucosyltransferase H</fullName>
    </recommendedName>
</protein>
<organism evidence="14 15">
    <name type="scientific">Pikeienuella piscinae</name>
    <dbReference type="NCBI Taxonomy" id="2748098"/>
    <lineage>
        <taxon>Bacteria</taxon>
        <taxon>Pseudomonadati</taxon>
        <taxon>Pseudomonadota</taxon>
        <taxon>Alphaproteobacteria</taxon>
        <taxon>Rhodobacterales</taxon>
        <taxon>Paracoccaceae</taxon>
        <taxon>Pikeienuella</taxon>
    </lineage>
</organism>
<feature type="transmembrane region" description="Helical" evidence="12">
    <location>
        <begin position="546"/>
        <end position="565"/>
    </location>
</feature>
<keyword evidence="11 12" id="KW-0472">Membrane</keyword>
<keyword evidence="6" id="KW-0997">Cell inner membrane</keyword>
<evidence type="ECO:0000256" key="11">
    <source>
        <dbReference type="ARBA" id="ARBA00023136"/>
    </source>
</evidence>
<comment type="pathway">
    <text evidence="2">Glycan metabolism; osmoregulated periplasmic glucan (OPG) biosynthesis.</text>
</comment>
<evidence type="ECO:0000313" key="15">
    <source>
        <dbReference type="Proteomes" id="UP000503336"/>
    </source>
</evidence>
<dbReference type="InterPro" id="IPR050321">
    <property type="entry name" value="Glycosyltr_2/OpgH_subfam"/>
</dbReference>
<keyword evidence="9 12" id="KW-0812">Transmembrane</keyword>
<dbReference type="GO" id="GO:0005886">
    <property type="term" value="C:plasma membrane"/>
    <property type="evidence" value="ECO:0007669"/>
    <property type="project" value="UniProtKB-SubCell"/>
</dbReference>
<dbReference type="SUPFAM" id="SSF53448">
    <property type="entry name" value="Nucleotide-diphospho-sugar transferases"/>
    <property type="match status" value="1"/>
</dbReference>
<dbReference type="Pfam" id="PF13632">
    <property type="entry name" value="Glyco_trans_2_3"/>
    <property type="match status" value="1"/>
</dbReference>
<feature type="transmembrane region" description="Helical" evidence="12">
    <location>
        <begin position="425"/>
        <end position="445"/>
    </location>
</feature>
<evidence type="ECO:0000256" key="1">
    <source>
        <dbReference type="ARBA" id="ARBA00004429"/>
    </source>
</evidence>
<dbReference type="EMBL" id="CP049056">
    <property type="protein sequence ID" value="QIE55128.1"/>
    <property type="molecule type" value="Genomic_DNA"/>
</dbReference>
<evidence type="ECO:0000256" key="5">
    <source>
        <dbReference type="ARBA" id="ARBA00022475"/>
    </source>
</evidence>
<dbReference type="AlphaFoldDB" id="A0A7L5BWB3"/>
<feature type="transmembrane region" description="Helical" evidence="12">
    <location>
        <begin position="518"/>
        <end position="540"/>
    </location>
</feature>
<dbReference type="NCBIfam" id="NF003958">
    <property type="entry name" value="PRK05454.2-1"/>
    <property type="match status" value="1"/>
</dbReference>
<evidence type="ECO:0000256" key="2">
    <source>
        <dbReference type="ARBA" id="ARBA00005001"/>
    </source>
</evidence>
<gene>
    <name evidence="14" type="primary">mdoH</name>
    <name evidence="14" type="ORF">G5B40_06475</name>
</gene>
<feature type="domain" description="Glycosyltransferase 2-like" evidence="13">
    <location>
        <begin position="220"/>
        <end position="438"/>
    </location>
</feature>
<dbReference type="PANTHER" id="PTHR43867:SF5">
    <property type="entry name" value="GLUCANS BIOSYNTHESIS GLUCOSYLTRANSFERASE H"/>
    <property type="match status" value="1"/>
</dbReference>
<dbReference type="Proteomes" id="UP000503336">
    <property type="component" value="Chromosome"/>
</dbReference>
<feature type="transmembrane region" description="Helical" evidence="12">
    <location>
        <begin position="389"/>
        <end position="413"/>
    </location>
</feature>
<evidence type="ECO:0000256" key="4">
    <source>
        <dbReference type="ARBA" id="ARBA00020585"/>
    </source>
</evidence>
<evidence type="ECO:0000313" key="14">
    <source>
        <dbReference type="EMBL" id="QIE55128.1"/>
    </source>
</evidence>